<reference evidence="1 2" key="1">
    <citation type="submission" date="2019-07" db="EMBL/GenBank/DDBJ databases">
        <title>Genomic Encyclopedia of Archaeal and Bacterial Type Strains, Phase II (KMG-II): from individual species to whole genera.</title>
        <authorList>
            <person name="Goeker M."/>
        </authorList>
    </citation>
    <scope>NUCLEOTIDE SEQUENCE [LARGE SCALE GENOMIC DNA]</scope>
    <source>
        <strain evidence="1 2">DSM 21935</strain>
    </source>
</reference>
<dbReference type="InterPro" id="IPR011990">
    <property type="entry name" value="TPR-like_helical_dom_sf"/>
</dbReference>
<evidence type="ECO:0000313" key="2">
    <source>
        <dbReference type="Proteomes" id="UP000324595"/>
    </source>
</evidence>
<dbReference type="PANTHER" id="PTHR31859">
    <property type="entry name" value="TETRATRICOPEPTIDE REPEAT PROTEIN 39 FAMILY MEMBER"/>
    <property type="match status" value="1"/>
</dbReference>
<dbReference type="PANTHER" id="PTHR31859:SF1">
    <property type="entry name" value="TETRATRICOPEPTIDE REPEAT PROTEIN 39C"/>
    <property type="match status" value="1"/>
</dbReference>
<dbReference type="AlphaFoldDB" id="A0A5D3YMB6"/>
<name>A0A5D3YMB6_9BACT</name>
<dbReference type="EMBL" id="VNHY01000001">
    <property type="protein sequence ID" value="TYP94987.1"/>
    <property type="molecule type" value="Genomic_DNA"/>
</dbReference>
<dbReference type="Proteomes" id="UP000324595">
    <property type="component" value="Unassembled WGS sequence"/>
</dbReference>
<organism evidence="1 2">
    <name type="scientific">Fodinibius salinus</name>
    <dbReference type="NCBI Taxonomy" id="860790"/>
    <lineage>
        <taxon>Bacteria</taxon>
        <taxon>Pseudomonadati</taxon>
        <taxon>Balneolota</taxon>
        <taxon>Balneolia</taxon>
        <taxon>Balneolales</taxon>
        <taxon>Balneolaceae</taxon>
        <taxon>Fodinibius</taxon>
    </lineage>
</organism>
<sequence length="287" mass="33169">MFAVLNVRAVPQKVGEDSTTYNQKLEKGIEAFYKTNWQRAGNIFKELKSDYPNNAQAYFFHSMIPFWDYYFGGRSEQSADLFLRRSQKAITVSRKQLQQNSTDTTMVLMLSGLYGYRSLVAASEKRYQTAVESGMTGFRYTRQLLALNADDPRAMIGKGMFYYMAGSVPGKLKWVTNMIGLSGDTEKGFKALKKAAESDTYVRNDAKMILAYLYEREDQLENARKYLLELVKAYPQNIIFQYNLARIQEKSGQQQAARQRYQKVLALENVDLQMLRQKSRKQLELIE</sequence>
<dbReference type="SUPFAM" id="SSF48452">
    <property type="entry name" value="TPR-like"/>
    <property type="match status" value="1"/>
</dbReference>
<protein>
    <submittedName>
        <fullName evidence="1">Uncharacterized protein</fullName>
    </submittedName>
</protein>
<dbReference type="Gene3D" id="1.25.40.10">
    <property type="entry name" value="Tetratricopeptide repeat domain"/>
    <property type="match status" value="1"/>
</dbReference>
<dbReference type="InterPro" id="IPR019412">
    <property type="entry name" value="IML2/TPR_39"/>
</dbReference>
<dbReference type="Pfam" id="PF10300">
    <property type="entry name" value="Iml2-TPR_39"/>
    <property type="match status" value="1"/>
</dbReference>
<evidence type="ECO:0000313" key="1">
    <source>
        <dbReference type="EMBL" id="TYP94987.1"/>
    </source>
</evidence>
<comment type="caution">
    <text evidence="1">The sequence shown here is derived from an EMBL/GenBank/DDBJ whole genome shotgun (WGS) entry which is preliminary data.</text>
</comment>
<accession>A0A5D3YMB6</accession>
<proteinExistence type="predicted"/>
<keyword evidence="2" id="KW-1185">Reference proteome</keyword>
<gene>
    <name evidence="1" type="ORF">LX73_0281</name>
</gene>